<reference evidence="1 2" key="1">
    <citation type="submission" date="2023-02" db="EMBL/GenBank/DDBJ databases">
        <authorList>
            <person name="Pan L."/>
        </authorList>
    </citation>
    <scope>NUCLEOTIDE SEQUENCE [LARGE SCALE GENOMIC DNA]</scope>
    <source>
        <strain evidence="1 2">F2</strain>
    </source>
</reference>
<protein>
    <submittedName>
        <fullName evidence="1">Uncharacterized protein</fullName>
    </submittedName>
</protein>
<sequence>MNLEDFSRAALSFFGMPDSTPSFGGWSDALSFGAERAAQTWTNVWCSYSMSSLYAAAAEPALPSMLQIATDHGFLATKSDDDSIQQ</sequence>
<dbReference type="AlphaFoldDB" id="A0ABD7WKK8"/>
<evidence type="ECO:0000313" key="1">
    <source>
        <dbReference type="EMBL" id="WDY40301.1"/>
    </source>
</evidence>
<accession>A0ABD7WKK8</accession>
<name>A0ABD7WKK8_BIFLL</name>
<evidence type="ECO:0000313" key="2">
    <source>
        <dbReference type="Proteomes" id="UP001221506"/>
    </source>
</evidence>
<dbReference type="RefSeq" id="WP_274921595.1">
    <property type="nucleotide sequence ID" value="NZ_CP118598.1"/>
</dbReference>
<dbReference type="EMBL" id="CP118598">
    <property type="protein sequence ID" value="WDY40301.1"/>
    <property type="molecule type" value="Genomic_DNA"/>
</dbReference>
<gene>
    <name evidence="1" type="ORF">PWA56_10665</name>
</gene>
<organism evidence="1 2">
    <name type="scientific">Bifidobacterium longum subsp. longum</name>
    <dbReference type="NCBI Taxonomy" id="1679"/>
    <lineage>
        <taxon>Bacteria</taxon>
        <taxon>Bacillati</taxon>
        <taxon>Actinomycetota</taxon>
        <taxon>Actinomycetes</taxon>
        <taxon>Bifidobacteriales</taxon>
        <taxon>Bifidobacteriaceae</taxon>
        <taxon>Bifidobacterium</taxon>
    </lineage>
</organism>
<proteinExistence type="predicted"/>
<dbReference type="Proteomes" id="UP001221506">
    <property type="component" value="Chromosome"/>
</dbReference>